<comment type="caution">
    <text evidence="3">The sequence shown here is derived from an EMBL/GenBank/DDBJ whole genome shotgun (WGS) entry which is preliminary data.</text>
</comment>
<organism evidence="3 4">
    <name type="scientific">Mycena chlorophos</name>
    <name type="common">Agaric fungus</name>
    <name type="synonym">Agaricus chlorophos</name>
    <dbReference type="NCBI Taxonomy" id="658473"/>
    <lineage>
        <taxon>Eukaryota</taxon>
        <taxon>Fungi</taxon>
        <taxon>Dikarya</taxon>
        <taxon>Basidiomycota</taxon>
        <taxon>Agaricomycotina</taxon>
        <taxon>Agaricomycetes</taxon>
        <taxon>Agaricomycetidae</taxon>
        <taxon>Agaricales</taxon>
        <taxon>Marasmiineae</taxon>
        <taxon>Mycenaceae</taxon>
        <taxon>Mycena</taxon>
    </lineage>
</organism>
<feature type="region of interest" description="Disordered" evidence="2">
    <location>
        <begin position="416"/>
        <end position="435"/>
    </location>
</feature>
<proteinExistence type="predicted"/>
<keyword evidence="4" id="KW-1185">Reference proteome</keyword>
<feature type="compositionally biased region" description="Basic residues" evidence="2">
    <location>
        <begin position="416"/>
        <end position="426"/>
    </location>
</feature>
<protein>
    <submittedName>
        <fullName evidence="3">F-box domain-containing protein</fullName>
    </submittedName>
</protein>
<evidence type="ECO:0000313" key="4">
    <source>
        <dbReference type="Proteomes" id="UP000613580"/>
    </source>
</evidence>
<dbReference type="EMBL" id="JACAZE010000010">
    <property type="protein sequence ID" value="KAF7305575.1"/>
    <property type="molecule type" value="Genomic_DNA"/>
</dbReference>
<accession>A0A8H6SX83</accession>
<reference evidence="3" key="1">
    <citation type="submission" date="2020-05" db="EMBL/GenBank/DDBJ databases">
        <title>Mycena genomes resolve the evolution of fungal bioluminescence.</title>
        <authorList>
            <person name="Tsai I.J."/>
        </authorList>
    </citation>
    <scope>NUCLEOTIDE SEQUENCE</scope>
    <source>
        <strain evidence="3">110903Hualien_Pintung</strain>
    </source>
</reference>
<sequence>MDSGEIHRISASPSHLRAQKTKVDDSVRDLERQLAQLRSQRNSFDRELSKIIFPVLNLPSDITLAIFSATLDCFPDPFDATRQLRSLVSICSEWRTLILNTPTLWQCIALDAGLVHYEDLFHLWVSRAGPESPLDIFFRIPTRTLGRDVSMAGDNLAIWKIPKYILSLAPRWRELHFYTPALGEEEWPTIRIRSVDVGLSRTYAVPDGGLHAPNLKRMTLPWNREILRPLEQDIFTHVPRLRELKISNADALQHMGFPAEQLTKIEFLLESMYSLPEIMDVLSLVTRNLQVLLLSPVNDKDLGTRFSKLPPFRALHTLAVSGQSANKILDCMTASALRDLRLEYPAAPVAAVKKLVARSNARVLRLQLTLADRRIVDNVNLGDLWATGEFGDVEELTIVQSAGDSTLGGLHRMTRQMRRRGPRHTGSRLGAGLGVPPAQTYAPSAALATNGLGLGPQPLHVPGPNQSLGVNIAQAWGNVPLPVAPVNAPPPNMYNTFLPPLNIQPLQLNLDVRGMTGTVHLRSLRVLRIVVPDEEDALPFVDAISERAKAVNVMEITPVIKIVMEVAESGMVGQDVELLEKLRAFKETGVEVVYERLKEVVGMWMELL</sequence>
<dbReference type="Gene3D" id="3.80.10.10">
    <property type="entry name" value="Ribonuclease Inhibitor"/>
    <property type="match status" value="1"/>
</dbReference>
<dbReference type="AlphaFoldDB" id="A0A8H6SX83"/>
<feature type="coiled-coil region" evidence="1">
    <location>
        <begin position="20"/>
        <end position="47"/>
    </location>
</feature>
<dbReference type="SUPFAM" id="SSF52058">
    <property type="entry name" value="L domain-like"/>
    <property type="match status" value="1"/>
</dbReference>
<keyword evidence="1" id="KW-0175">Coiled coil</keyword>
<dbReference type="OrthoDB" id="3266451at2759"/>
<gene>
    <name evidence="3" type="ORF">HMN09_00810700</name>
</gene>
<evidence type="ECO:0000313" key="3">
    <source>
        <dbReference type="EMBL" id="KAF7305575.1"/>
    </source>
</evidence>
<evidence type="ECO:0000256" key="2">
    <source>
        <dbReference type="SAM" id="MobiDB-lite"/>
    </source>
</evidence>
<name>A0A8H6SX83_MYCCL</name>
<evidence type="ECO:0000256" key="1">
    <source>
        <dbReference type="SAM" id="Coils"/>
    </source>
</evidence>
<dbReference type="InterPro" id="IPR032675">
    <property type="entry name" value="LRR_dom_sf"/>
</dbReference>
<dbReference type="Proteomes" id="UP000613580">
    <property type="component" value="Unassembled WGS sequence"/>
</dbReference>